<reference evidence="2" key="1">
    <citation type="submission" date="2023-03" db="EMBL/GenBank/DDBJ databases">
        <title>Massive genome expansion in bonnet fungi (Mycena s.s.) driven by repeated elements and novel gene families across ecological guilds.</title>
        <authorList>
            <consortium name="Lawrence Berkeley National Laboratory"/>
            <person name="Harder C.B."/>
            <person name="Miyauchi S."/>
            <person name="Viragh M."/>
            <person name="Kuo A."/>
            <person name="Thoen E."/>
            <person name="Andreopoulos B."/>
            <person name="Lu D."/>
            <person name="Skrede I."/>
            <person name="Drula E."/>
            <person name="Henrissat B."/>
            <person name="Morin E."/>
            <person name="Kohler A."/>
            <person name="Barry K."/>
            <person name="LaButti K."/>
            <person name="Morin E."/>
            <person name="Salamov A."/>
            <person name="Lipzen A."/>
            <person name="Mereny Z."/>
            <person name="Hegedus B."/>
            <person name="Baldrian P."/>
            <person name="Stursova M."/>
            <person name="Weitz H."/>
            <person name="Taylor A."/>
            <person name="Grigoriev I.V."/>
            <person name="Nagy L.G."/>
            <person name="Martin F."/>
            <person name="Kauserud H."/>
        </authorList>
    </citation>
    <scope>NUCLEOTIDE SEQUENCE</scope>
    <source>
        <strain evidence="2">CBHHK002</strain>
    </source>
</reference>
<accession>A0AAD7AJQ7</accession>
<feature type="compositionally biased region" description="Basic residues" evidence="1">
    <location>
        <begin position="147"/>
        <end position="159"/>
    </location>
</feature>
<comment type="caution">
    <text evidence="2">The sequence shown here is derived from an EMBL/GenBank/DDBJ whole genome shotgun (WGS) entry which is preliminary data.</text>
</comment>
<dbReference type="EMBL" id="JARIHO010000005">
    <property type="protein sequence ID" value="KAJ7360902.1"/>
    <property type="molecule type" value="Genomic_DNA"/>
</dbReference>
<feature type="region of interest" description="Disordered" evidence="1">
    <location>
        <begin position="277"/>
        <end position="318"/>
    </location>
</feature>
<feature type="compositionally biased region" description="Polar residues" evidence="1">
    <location>
        <begin position="235"/>
        <end position="258"/>
    </location>
</feature>
<feature type="compositionally biased region" description="Low complexity" evidence="1">
    <location>
        <begin position="187"/>
        <end position="203"/>
    </location>
</feature>
<evidence type="ECO:0000313" key="3">
    <source>
        <dbReference type="Proteomes" id="UP001218218"/>
    </source>
</evidence>
<dbReference type="AlphaFoldDB" id="A0AAD7AJQ7"/>
<dbReference type="Proteomes" id="UP001218218">
    <property type="component" value="Unassembled WGS sequence"/>
</dbReference>
<evidence type="ECO:0000256" key="1">
    <source>
        <dbReference type="SAM" id="MobiDB-lite"/>
    </source>
</evidence>
<keyword evidence="3" id="KW-1185">Reference proteome</keyword>
<evidence type="ECO:0000313" key="2">
    <source>
        <dbReference type="EMBL" id="KAJ7360902.1"/>
    </source>
</evidence>
<proteinExistence type="predicted"/>
<feature type="compositionally biased region" description="Basic and acidic residues" evidence="1">
    <location>
        <begin position="160"/>
        <end position="172"/>
    </location>
</feature>
<organism evidence="2 3">
    <name type="scientific">Mycena albidolilacea</name>
    <dbReference type="NCBI Taxonomy" id="1033008"/>
    <lineage>
        <taxon>Eukaryota</taxon>
        <taxon>Fungi</taxon>
        <taxon>Dikarya</taxon>
        <taxon>Basidiomycota</taxon>
        <taxon>Agaricomycotina</taxon>
        <taxon>Agaricomycetes</taxon>
        <taxon>Agaricomycetidae</taxon>
        <taxon>Agaricales</taxon>
        <taxon>Marasmiineae</taxon>
        <taxon>Mycenaceae</taxon>
        <taxon>Mycena</taxon>
    </lineage>
</organism>
<protein>
    <submittedName>
        <fullName evidence="2">Uncharacterized protein</fullName>
    </submittedName>
</protein>
<feature type="compositionally biased region" description="Polar residues" evidence="1">
    <location>
        <begin position="209"/>
        <end position="227"/>
    </location>
</feature>
<feature type="compositionally biased region" description="Basic and acidic residues" evidence="1">
    <location>
        <begin position="114"/>
        <end position="124"/>
    </location>
</feature>
<feature type="compositionally biased region" description="Acidic residues" evidence="1">
    <location>
        <begin position="297"/>
        <end position="318"/>
    </location>
</feature>
<gene>
    <name evidence="2" type="ORF">DFH08DRAFT_951538</name>
</gene>
<name>A0AAD7AJQ7_9AGAR</name>
<sequence>MQDYGIPGDFGDALFDWWKELGPPTRWKNIGDGEGQQKEPSRTPSDFWSLDWTKLHKRGCNGLCCSSWASHGDGLGAEDAALAANVVWQLMVDDLKWALADVLTQDRTAMEAWDAEKEEERREEMEAEKEEEDRAAAAKKTAAQNSKGRKMPAKAKKSALTKEKAVAKEPATKKRKRAGEVNDLPAAKKQAAASNAASTTSQNLGIGSAVQNDAGNSMGNATVSSAIPTLPAADPTSSANQPTSAPSTSGAPVIANSTGGAMEVQVPAAVPALPLRQTQPDLDLDPFADNSGLTAEELAEISMDPDMEDEENNDDPDA</sequence>
<feature type="region of interest" description="Disordered" evidence="1">
    <location>
        <begin position="111"/>
        <end position="258"/>
    </location>
</feature>